<dbReference type="Proteomes" id="UP000215914">
    <property type="component" value="Chromosome 4"/>
</dbReference>
<dbReference type="Gramene" id="mRNA:HanXRQr2_Chr17g0792391">
    <property type="protein sequence ID" value="mRNA:HanXRQr2_Chr17g0792391"/>
    <property type="gene ID" value="HanXRQr2_Chr17g0792391"/>
</dbReference>
<dbReference type="EMBL" id="MNCJ02000328">
    <property type="protein sequence ID" value="KAF5772186.1"/>
    <property type="molecule type" value="Genomic_DNA"/>
</dbReference>
<dbReference type="EMBL" id="MNCJ02000332">
    <property type="protein sequence ID" value="KAF5754536.1"/>
    <property type="molecule type" value="Genomic_DNA"/>
</dbReference>
<dbReference type="EMBL" id="CM007901">
    <property type="protein sequence ID" value="OTG05791.1"/>
    <property type="molecule type" value="Genomic_DNA"/>
</dbReference>
<reference evidence="1 5" key="1">
    <citation type="journal article" date="2017" name="Nature">
        <title>The sunflower genome provides insights into oil metabolism, flowering and Asterid evolution.</title>
        <authorList>
            <person name="Badouin H."/>
            <person name="Gouzy J."/>
            <person name="Grassa C.J."/>
            <person name="Murat F."/>
            <person name="Staton S.E."/>
            <person name="Cottret L."/>
            <person name="Lelandais-Briere C."/>
            <person name="Owens G.L."/>
            <person name="Carrere S."/>
            <person name="Mayjonade B."/>
            <person name="Legrand L."/>
            <person name="Gill N."/>
            <person name="Kane N.C."/>
            <person name="Bowers J.E."/>
            <person name="Hubner S."/>
            <person name="Bellec A."/>
            <person name="Berard A."/>
            <person name="Berges H."/>
            <person name="Blanchet N."/>
            <person name="Boniface M.C."/>
            <person name="Brunel D."/>
            <person name="Catrice O."/>
            <person name="Chaidir N."/>
            <person name="Claudel C."/>
            <person name="Donnadieu C."/>
            <person name="Faraut T."/>
            <person name="Fievet G."/>
            <person name="Helmstetter N."/>
            <person name="King M."/>
            <person name="Knapp S.J."/>
            <person name="Lai Z."/>
            <person name="Le Paslier M.C."/>
            <person name="Lippi Y."/>
            <person name="Lorenzon L."/>
            <person name="Mandel J.R."/>
            <person name="Marage G."/>
            <person name="Marchand G."/>
            <person name="Marquand E."/>
            <person name="Bret-Mestries E."/>
            <person name="Morien E."/>
            <person name="Nambeesan S."/>
            <person name="Nguyen T."/>
            <person name="Pegot-Espagnet P."/>
            <person name="Pouilly N."/>
            <person name="Raftis F."/>
            <person name="Sallet E."/>
            <person name="Schiex T."/>
            <person name="Thomas J."/>
            <person name="Vandecasteele C."/>
            <person name="Vares D."/>
            <person name="Vear F."/>
            <person name="Vautrin S."/>
            <person name="Crespi M."/>
            <person name="Mangin B."/>
            <person name="Burke J.M."/>
            <person name="Salse J."/>
            <person name="Munos S."/>
            <person name="Vincourt P."/>
            <person name="Rieseberg L.H."/>
            <person name="Langlade N.B."/>
        </authorList>
    </citation>
    <scope>NUCLEOTIDE SEQUENCE [LARGE SCALE GENOMIC DNA]</scope>
    <source>
        <strain evidence="5">cv. SF193</strain>
        <tissue evidence="1">Leaves</tissue>
    </source>
</reference>
<evidence type="ECO:0000313" key="3">
    <source>
        <dbReference type="EMBL" id="OTG05791.1"/>
    </source>
</evidence>
<evidence type="ECO:0000313" key="2">
    <source>
        <dbReference type="EMBL" id="KAF5772186.1"/>
    </source>
</evidence>
<organism evidence="4 5">
    <name type="scientific">Helianthus annuus</name>
    <name type="common">Common sunflower</name>
    <dbReference type="NCBI Taxonomy" id="4232"/>
    <lineage>
        <taxon>Eukaryota</taxon>
        <taxon>Viridiplantae</taxon>
        <taxon>Streptophyta</taxon>
        <taxon>Embryophyta</taxon>
        <taxon>Tracheophyta</taxon>
        <taxon>Spermatophyta</taxon>
        <taxon>Magnoliopsida</taxon>
        <taxon>eudicotyledons</taxon>
        <taxon>Gunneridae</taxon>
        <taxon>Pentapetalae</taxon>
        <taxon>asterids</taxon>
        <taxon>campanulids</taxon>
        <taxon>Asterales</taxon>
        <taxon>Asteraceae</taxon>
        <taxon>Asteroideae</taxon>
        <taxon>Heliantheae alliance</taxon>
        <taxon>Heliantheae</taxon>
        <taxon>Helianthus</taxon>
    </lineage>
</organism>
<reference evidence="1" key="3">
    <citation type="submission" date="2020-06" db="EMBL/GenBank/DDBJ databases">
        <title>Helianthus annuus Genome sequencing and assembly Release 2.</title>
        <authorList>
            <person name="Gouzy J."/>
            <person name="Langlade N."/>
            <person name="Munos S."/>
        </authorList>
    </citation>
    <scope>NUCLEOTIDE SEQUENCE</scope>
    <source>
        <tissue evidence="1">Leaves</tissue>
    </source>
</reference>
<dbReference type="Gramene" id="mRNA:HanXRQr2_Chr13g0573851">
    <property type="protein sequence ID" value="mRNA:HanXRQr2_Chr13g0573851"/>
    <property type="gene ID" value="HanXRQr2_Chr13g0573851"/>
</dbReference>
<gene>
    <name evidence="4" type="ORF">HannXRQ_Chr04g0126491</name>
    <name evidence="3" type="ORF">HannXRQ_Chr12g0377561</name>
    <name evidence="2" type="ORF">HanXRQr2_Chr13g0573851</name>
    <name evidence="1" type="ORF">HanXRQr2_Chr17g0792391</name>
</gene>
<evidence type="ECO:0000313" key="5">
    <source>
        <dbReference type="Proteomes" id="UP000215914"/>
    </source>
</evidence>
<evidence type="ECO:0000313" key="1">
    <source>
        <dbReference type="EMBL" id="KAF5754536.1"/>
    </source>
</evidence>
<protein>
    <submittedName>
        <fullName evidence="4">Uncharacterized protein</fullName>
    </submittedName>
</protein>
<dbReference type="EMBL" id="CM007893">
    <property type="protein sequence ID" value="OTG29833.1"/>
    <property type="molecule type" value="Genomic_DNA"/>
</dbReference>
<dbReference type="AlphaFoldDB" id="A0A251V3K9"/>
<reference evidence="4" key="2">
    <citation type="submission" date="2017-02" db="EMBL/GenBank/DDBJ databases">
        <title>Sunflower complete genome.</title>
        <authorList>
            <person name="Langlade N."/>
            <person name="Munos S."/>
        </authorList>
    </citation>
    <scope>NUCLEOTIDE SEQUENCE [LARGE SCALE GENOMIC DNA]</scope>
    <source>
        <tissue evidence="4">Leaves</tissue>
    </source>
</reference>
<dbReference type="Proteomes" id="UP000215914">
    <property type="component" value="Chromosome 12"/>
</dbReference>
<sequence length="50" mass="5634">MNKQVPRNKRIDLFGFWQAPLLTTTITTIVKSAFVSKLVSLTHTINCQGD</sequence>
<proteinExistence type="predicted"/>
<accession>A0A251V3K9</accession>
<evidence type="ECO:0000313" key="4">
    <source>
        <dbReference type="EMBL" id="OTG29833.1"/>
    </source>
</evidence>
<name>A0A251V3K9_HELAN</name>
<keyword evidence="5" id="KW-1185">Reference proteome</keyword>